<organism evidence="1 2">
    <name type="scientific">Leisingera aquaemixtae</name>
    <dbReference type="NCBI Taxonomy" id="1396826"/>
    <lineage>
        <taxon>Bacteria</taxon>
        <taxon>Pseudomonadati</taxon>
        <taxon>Pseudomonadota</taxon>
        <taxon>Alphaproteobacteria</taxon>
        <taxon>Rhodobacterales</taxon>
        <taxon>Roseobacteraceae</taxon>
        <taxon>Leisingera</taxon>
    </lineage>
</organism>
<gene>
    <name evidence="1" type="ORF">K3718_01300</name>
</gene>
<dbReference type="EMBL" id="CP081051">
    <property type="protein sequence ID" value="UWQ41754.1"/>
    <property type="molecule type" value="Genomic_DNA"/>
</dbReference>
<dbReference type="Proteomes" id="UP001058514">
    <property type="component" value="Chromosome"/>
</dbReference>
<reference evidence="1" key="1">
    <citation type="submission" date="2021-08" db="EMBL/GenBank/DDBJ databases">
        <authorList>
            <person name="Nwanade C."/>
            <person name="Wang M."/>
            <person name="Masoudi A."/>
            <person name="Yu Z."/>
            <person name="Liu J."/>
        </authorList>
    </citation>
    <scope>NUCLEOTIDE SEQUENCE</scope>
    <source>
        <strain evidence="1">S166</strain>
    </source>
</reference>
<dbReference type="RefSeq" id="WP_259964739.1">
    <property type="nucleotide sequence ID" value="NZ_CP081051.1"/>
</dbReference>
<evidence type="ECO:0000313" key="1">
    <source>
        <dbReference type="EMBL" id="UWQ41754.1"/>
    </source>
</evidence>
<keyword evidence="2" id="KW-1185">Reference proteome</keyword>
<evidence type="ECO:0000313" key="2">
    <source>
        <dbReference type="Proteomes" id="UP001058514"/>
    </source>
</evidence>
<protein>
    <submittedName>
        <fullName evidence="1">Uncharacterized protein</fullName>
    </submittedName>
</protein>
<proteinExistence type="predicted"/>
<name>A0ABY5WJZ1_9RHOB</name>
<sequence>MTQTRVWFGQFAPTAFDKPGLRDKYPGQPWEKPYVYHMVPVYGGAIEGVTERYGAGILVPGHELVEASAVYDAKCFARQKHVVRTGGVYIVDEPLAELLSQFDVGPGGIFSYPIFEADETTLFSEKWFMLGLGAQKNTLRGDLSRNVTLLFDGQGERNNLYSVPYPPNDDDYVYSKGALEGADLWREPQLRHSFGFSNRLGCALIEEGYGELFGLKSARIAG</sequence>
<accession>A0ABY5WJZ1</accession>